<proteinExistence type="predicted"/>
<keyword evidence="3" id="KW-0812">Transmembrane</keyword>
<dbReference type="InterPro" id="IPR012809">
    <property type="entry name" value="ECF_CbiQ"/>
</dbReference>
<evidence type="ECO:0000313" key="7">
    <source>
        <dbReference type="Proteomes" id="UP000449193"/>
    </source>
</evidence>
<sequence length="327" mass="34326">MRLFHPPLCAGAPGEHAFSKSPAGGGNMFNALLGSFVAWSLTAGALPGPWPAAASLALGGALLLLLHGHTHGAALTVDVLARRSRFLTVNPGLKLWCCAALLALCLLARTPWPPLALFFAASALTAAGGVRPRAYLSLLGAPVTFLLLSGIALLWEYASAPGGVANVPFLGGYFVLRAPAQTAARLVMARALGAVGCLYFLSLSTPVPELLDALRRARVPEVVGDLAVLIYRYIFILFATFRSMRDAAASRLGYAGPVRSLRTTGRVYGGLLAHSFRRAQACFDAMESRCYDGGIRFLTREKPVRAPHALVCGALTAGMVLALVCGA</sequence>
<evidence type="ECO:0000256" key="2">
    <source>
        <dbReference type="ARBA" id="ARBA00022475"/>
    </source>
</evidence>
<evidence type="ECO:0000256" key="1">
    <source>
        <dbReference type="ARBA" id="ARBA00004651"/>
    </source>
</evidence>
<organism evidence="6 7">
    <name type="scientific">Ruthenibacterium lactatiformans</name>
    <dbReference type="NCBI Taxonomy" id="1550024"/>
    <lineage>
        <taxon>Bacteria</taxon>
        <taxon>Bacillati</taxon>
        <taxon>Bacillota</taxon>
        <taxon>Clostridia</taxon>
        <taxon>Eubacteriales</taxon>
        <taxon>Oscillospiraceae</taxon>
        <taxon>Ruthenibacterium</taxon>
    </lineage>
</organism>
<dbReference type="EMBL" id="WMZR01000022">
    <property type="protein sequence ID" value="MTS52739.1"/>
    <property type="molecule type" value="Genomic_DNA"/>
</dbReference>
<keyword evidence="5" id="KW-0472">Membrane</keyword>
<dbReference type="InterPro" id="IPR003339">
    <property type="entry name" value="ABC/ECF_trnsptr_transmembrane"/>
</dbReference>
<comment type="subcellular location">
    <subcellularLocation>
        <location evidence="1">Cell membrane</location>
        <topology evidence="1">Multi-pass membrane protein</topology>
    </subcellularLocation>
</comment>
<dbReference type="AlphaFoldDB" id="A0A6I3QSL1"/>
<evidence type="ECO:0000256" key="5">
    <source>
        <dbReference type="ARBA" id="ARBA00023136"/>
    </source>
</evidence>
<dbReference type="GO" id="GO:0006824">
    <property type="term" value="P:cobalt ion transport"/>
    <property type="evidence" value="ECO:0007669"/>
    <property type="project" value="InterPro"/>
</dbReference>
<dbReference type="CDD" id="cd16914">
    <property type="entry name" value="EcfT"/>
    <property type="match status" value="1"/>
</dbReference>
<keyword evidence="4" id="KW-1133">Transmembrane helix</keyword>
<keyword evidence="2" id="KW-1003">Cell membrane</keyword>
<dbReference type="PANTHER" id="PTHR43723:SF1">
    <property type="entry name" value="COBALT TRANSPORT PROTEIN CBIQ"/>
    <property type="match status" value="1"/>
</dbReference>
<dbReference type="Proteomes" id="UP000449193">
    <property type="component" value="Unassembled WGS sequence"/>
</dbReference>
<dbReference type="NCBIfam" id="TIGR02454">
    <property type="entry name" value="ECF_T_CbiQ"/>
    <property type="match status" value="1"/>
</dbReference>
<dbReference type="Pfam" id="PF02361">
    <property type="entry name" value="CbiQ"/>
    <property type="match status" value="1"/>
</dbReference>
<protein>
    <submittedName>
        <fullName evidence="6">Cobalt ECF transporter T component CbiQ</fullName>
    </submittedName>
</protein>
<evidence type="ECO:0000256" key="4">
    <source>
        <dbReference type="ARBA" id="ARBA00022989"/>
    </source>
</evidence>
<name>A0A6I3QSL1_9FIRM</name>
<evidence type="ECO:0000256" key="3">
    <source>
        <dbReference type="ARBA" id="ARBA00022692"/>
    </source>
</evidence>
<dbReference type="PANTHER" id="PTHR43723">
    <property type="entry name" value="COBALT TRANSPORT PROTEIN CBIQ"/>
    <property type="match status" value="1"/>
</dbReference>
<gene>
    <name evidence="6" type="primary">cbiQ</name>
    <name evidence="6" type="ORF">GMD52_14530</name>
</gene>
<reference evidence="6 7" key="1">
    <citation type="journal article" date="2019" name="Nat. Med.">
        <title>A library of human gut bacterial isolates paired with longitudinal multiomics data enables mechanistic microbiome research.</title>
        <authorList>
            <person name="Poyet M."/>
            <person name="Groussin M."/>
            <person name="Gibbons S.M."/>
            <person name="Avila-Pacheco J."/>
            <person name="Jiang X."/>
            <person name="Kearney S.M."/>
            <person name="Perrotta A.R."/>
            <person name="Berdy B."/>
            <person name="Zhao S."/>
            <person name="Lieberman T.D."/>
            <person name="Swanson P.K."/>
            <person name="Smith M."/>
            <person name="Roesemann S."/>
            <person name="Alexander J.E."/>
            <person name="Rich S.A."/>
            <person name="Livny J."/>
            <person name="Vlamakis H."/>
            <person name="Clish C."/>
            <person name="Bullock K."/>
            <person name="Deik A."/>
            <person name="Scott J."/>
            <person name="Pierce K.A."/>
            <person name="Xavier R.J."/>
            <person name="Alm E.J."/>
        </authorList>
    </citation>
    <scope>NUCLEOTIDE SEQUENCE [LARGE SCALE GENOMIC DNA]</scope>
    <source>
        <strain evidence="6 7">BIOML-A7</strain>
    </source>
</reference>
<dbReference type="InterPro" id="IPR052770">
    <property type="entry name" value="Cobalt_transport_CbiQ"/>
</dbReference>
<evidence type="ECO:0000313" key="6">
    <source>
        <dbReference type="EMBL" id="MTS52739.1"/>
    </source>
</evidence>
<accession>A0A6I3QSL1</accession>
<comment type="caution">
    <text evidence="6">The sequence shown here is derived from an EMBL/GenBank/DDBJ whole genome shotgun (WGS) entry which is preliminary data.</text>
</comment>
<dbReference type="GO" id="GO:0043190">
    <property type="term" value="C:ATP-binding cassette (ABC) transporter complex"/>
    <property type="evidence" value="ECO:0007669"/>
    <property type="project" value="InterPro"/>
</dbReference>